<keyword evidence="3" id="KW-1185">Reference proteome</keyword>
<feature type="compositionally biased region" description="Polar residues" evidence="1">
    <location>
        <begin position="1"/>
        <end position="12"/>
    </location>
</feature>
<dbReference type="PANTHER" id="PTHR37781:SF1">
    <property type="entry name" value="ADR380WP"/>
    <property type="match status" value="1"/>
</dbReference>
<protein>
    <submittedName>
        <fullName evidence="2">TFIIH complex subunit TFB6</fullName>
    </submittedName>
</protein>
<dbReference type="GeneID" id="30033448"/>
<proteinExistence type="predicted"/>
<feature type="region of interest" description="Disordered" evidence="1">
    <location>
        <begin position="1"/>
        <end position="42"/>
    </location>
</feature>
<dbReference type="RefSeq" id="XP_018735816.1">
    <property type="nucleotide sequence ID" value="XM_018878521.1"/>
</dbReference>
<dbReference type="InterPro" id="IPR031349">
    <property type="entry name" value="Tfb6"/>
</dbReference>
<organism evidence="2 3">
    <name type="scientific">Sugiyamaella lignohabitans</name>
    <dbReference type="NCBI Taxonomy" id="796027"/>
    <lineage>
        <taxon>Eukaryota</taxon>
        <taxon>Fungi</taxon>
        <taxon>Dikarya</taxon>
        <taxon>Ascomycota</taxon>
        <taxon>Saccharomycotina</taxon>
        <taxon>Dipodascomycetes</taxon>
        <taxon>Dipodascales</taxon>
        <taxon>Trichomonascaceae</taxon>
        <taxon>Sugiyamaella</taxon>
    </lineage>
</organism>
<dbReference type="GO" id="GO:0005675">
    <property type="term" value="C:transcription factor TFIIH holo complex"/>
    <property type="evidence" value="ECO:0007669"/>
    <property type="project" value="TreeGrafter"/>
</dbReference>
<accession>A0A167DVD3</accession>
<sequence length="209" mass="24140">MPSLDNSNESTNIDIDEVEEDSDEEPLHSSIPPREIPSWNTTRRPLSEAQQLKFRTYLDEELMRINGKYIHRLNEPSRGYASLKELIDDLEKVVDLVWYSITTTTNAPDTNSHTSYQTYYLLRIADDFVDYIEGYESDPSPVEMIQFVQKLDAIFTRLLDPQAPTRLTRTDAVRLTSIAERTRIQIAKSVVRGYEMEISQIYSSVLSQP</sequence>
<reference evidence="2 3" key="1">
    <citation type="submission" date="2016-02" db="EMBL/GenBank/DDBJ databases">
        <title>Complete genome sequence and transcriptome regulation of the pentose utilising yeast Sugiyamaella lignohabitans.</title>
        <authorList>
            <person name="Bellasio M."/>
            <person name="Peymann A."/>
            <person name="Valli M."/>
            <person name="Sipitzky M."/>
            <person name="Graf A."/>
            <person name="Sauer M."/>
            <person name="Marx H."/>
            <person name="Mattanovich D."/>
        </authorList>
    </citation>
    <scope>NUCLEOTIDE SEQUENCE [LARGE SCALE GENOMIC DNA]</scope>
    <source>
        <strain evidence="2 3">CBS 10342</strain>
    </source>
</reference>
<gene>
    <name evidence="2" type="primary">TFB6</name>
    <name evidence="2" type="ORF">AWJ20_1625</name>
</gene>
<dbReference type="Proteomes" id="UP000189580">
    <property type="component" value="Chromosome a"/>
</dbReference>
<dbReference type="KEGG" id="slb:AWJ20_1625"/>
<evidence type="ECO:0000256" key="1">
    <source>
        <dbReference type="SAM" id="MobiDB-lite"/>
    </source>
</evidence>
<dbReference type="Pfam" id="PF17110">
    <property type="entry name" value="TFB6"/>
    <property type="match status" value="1"/>
</dbReference>
<dbReference type="OrthoDB" id="2567806at2759"/>
<feature type="compositionally biased region" description="Acidic residues" evidence="1">
    <location>
        <begin position="14"/>
        <end position="24"/>
    </location>
</feature>
<dbReference type="AlphaFoldDB" id="A0A167DVD3"/>
<evidence type="ECO:0000313" key="3">
    <source>
        <dbReference type="Proteomes" id="UP000189580"/>
    </source>
</evidence>
<name>A0A167DVD3_9ASCO</name>
<evidence type="ECO:0000313" key="2">
    <source>
        <dbReference type="EMBL" id="ANB13339.1"/>
    </source>
</evidence>
<dbReference type="PANTHER" id="PTHR37781">
    <property type="entry name" value="TFIIH COMPLEX SUBUNIT"/>
    <property type="match status" value="1"/>
</dbReference>
<dbReference type="EMBL" id="CP014501">
    <property type="protein sequence ID" value="ANB13339.1"/>
    <property type="molecule type" value="Genomic_DNA"/>
</dbReference>